<protein>
    <submittedName>
        <fullName evidence="2">Uncharacterized protein</fullName>
    </submittedName>
</protein>
<name>A0A9P6L849_9AGAM</name>
<feature type="compositionally biased region" description="Low complexity" evidence="1">
    <location>
        <begin position="177"/>
        <end position="186"/>
    </location>
</feature>
<dbReference type="EMBL" id="WIUZ02000005">
    <property type="protein sequence ID" value="KAF9787423.1"/>
    <property type="molecule type" value="Genomic_DNA"/>
</dbReference>
<feature type="region of interest" description="Disordered" evidence="1">
    <location>
        <begin position="173"/>
        <end position="239"/>
    </location>
</feature>
<sequence>MSAPMSLNAVEIAPDYQIPSYFHLLKSLDAIYASGMFCHIAKPGRKRDQQLRLVWAVEQMLSKLQEVREENLQLRSPFFHAKRSAKRKISSQFKTVEGEIPLDDRLARETKLYKQARERLRRGKPLRFVPDYDNLTKVHRQLSASLQFFCTAMCWTRMPKWRKPYLDFEWAPPTPTPTSSSTSLPPAQSVDDATFGSRDAQVVKTPKLKRADSERPSVADSEATLVSDPPADKGPLESSWSTRSFSLIQSLCSFISDPGNLSVAV</sequence>
<evidence type="ECO:0000256" key="1">
    <source>
        <dbReference type="SAM" id="MobiDB-lite"/>
    </source>
</evidence>
<dbReference type="Proteomes" id="UP000736335">
    <property type="component" value="Unassembled WGS sequence"/>
</dbReference>
<reference evidence="2" key="1">
    <citation type="journal article" date="2020" name="Nat. Commun.">
        <title>Large-scale genome sequencing of mycorrhizal fungi provides insights into the early evolution of symbiotic traits.</title>
        <authorList>
            <person name="Miyauchi S."/>
            <person name="Kiss E."/>
            <person name="Kuo A."/>
            <person name="Drula E."/>
            <person name="Kohler A."/>
            <person name="Sanchez-Garcia M."/>
            <person name="Morin E."/>
            <person name="Andreopoulos B."/>
            <person name="Barry K.W."/>
            <person name="Bonito G."/>
            <person name="Buee M."/>
            <person name="Carver A."/>
            <person name="Chen C."/>
            <person name="Cichocki N."/>
            <person name="Clum A."/>
            <person name="Culley D."/>
            <person name="Crous P.W."/>
            <person name="Fauchery L."/>
            <person name="Girlanda M."/>
            <person name="Hayes R.D."/>
            <person name="Keri Z."/>
            <person name="LaButti K."/>
            <person name="Lipzen A."/>
            <person name="Lombard V."/>
            <person name="Magnuson J."/>
            <person name="Maillard F."/>
            <person name="Murat C."/>
            <person name="Nolan M."/>
            <person name="Ohm R.A."/>
            <person name="Pangilinan J."/>
            <person name="Pereira M.F."/>
            <person name="Perotto S."/>
            <person name="Peter M."/>
            <person name="Pfister S."/>
            <person name="Riley R."/>
            <person name="Sitrit Y."/>
            <person name="Stielow J.B."/>
            <person name="Szollosi G."/>
            <person name="Zifcakova L."/>
            <person name="Stursova M."/>
            <person name="Spatafora J.W."/>
            <person name="Tedersoo L."/>
            <person name="Vaario L.M."/>
            <person name="Yamada A."/>
            <person name="Yan M."/>
            <person name="Wang P."/>
            <person name="Xu J."/>
            <person name="Bruns T."/>
            <person name="Baldrian P."/>
            <person name="Vilgalys R."/>
            <person name="Dunand C."/>
            <person name="Henrissat B."/>
            <person name="Grigoriev I.V."/>
            <person name="Hibbett D."/>
            <person name="Nagy L.G."/>
            <person name="Martin F.M."/>
        </authorList>
    </citation>
    <scope>NUCLEOTIDE SEQUENCE</scope>
    <source>
        <strain evidence="2">UH-Tt-Lm1</strain>
    </source>
</reference>
<gene>
    <name evidence="2" type="ORF">BJ322DRAFT_721274</name>
</gene>
<comment type="caution">
    <text evidence="2">The sequence shown here is derived from an EMBL/GenBank/DDBJ whole genome shotgun (WGS) entry which is preliminary data.</text>
</comment>
<dbReference type="AlphaFoldDB" id="A0A9P6L849"/>
<proteinExistence type="predicted"/>
<keyword evidence="3" id="KW-1185">Reference proteome</keyword>
<evidence type="ECO:0000313" key="2">
    <source>
        <dbReference type="EMBL" id="KAF9787423.1"/>
    </source>
</evidence>
<evidence type="ECO:0000313" key="3">
    <source>
        <dbReference type="Proteomes" id="UP000736335"/>
    </source>
</evidence>
<reference evidence="2" key="2">
    <citation type="submission" date="2020-11" db="EMBL/GenBank/DDBJ databases">
        <authorList>
            <consortium name="DOE Joint Genome Institute"/>
            <person name="Kuo A."/>
            <person name="Miyauchi S."/>
            <person name="Kiss E."/>
            <person name="Drula E."/>
            <person name="Kohler A."/>
            <person name="Sanchez-Garcia M."/>
            <person name="Andreopoulos B."/>
            <person name="Barry K.W."/>
            <person name="Bonito G."/>
            <person name="Buee M."/>
            <person name="Carver A."/>
            <person name="Chen C."/>
            <person name="Cichocki N."/>
            <person name="Clum A."/>
            <person name="Culley D."/>
            <person name="Crous P.W."/>
            <person name="Fauchery L."/>
            <person name="Girlanda M."/>
            <person name="Hayes R."/>
            <person name="Keri Z."/>
            <person name="Labutti K."/>
            <person name="Lipzen A."/>
            <person name="Lombard V."/>
            <person name="Magnuson J."/>
            <person name="Maillard F."/>
            <person name="Morin E."/>
            <person name="Murat C."/>
            <person name="Nolan M."/>
            <person name="Ohm R."/>
            <person name="Pangilinan J."/>
            <person name="Pereira M."/>
            <person name="Perotto S."/>
            <person name="Peter M."/>
            <person name="Riley R."/>
            <person name="Sitrit Y."/>
            <person name="Stielow B."/>
            <person name="Szollosi G."/>
            <person name="Zifcakova L."/>
            <person name="Stursova M."/>
            <person name="Spatafora J.W."/>
            <person name="Tedersoo L."/>
            <person name="Vaario L.-M."/>
            <person name="Yamada A."/>
            <person name="Yan M."/>
            <person name="Wang P."/>
            <person name="Xu J."/>
            <person name="Bruns T."/>
            <person name="Baldrian P."/>
            <person name="Vilgalys R."/>
            <person name="Henrissat B."/>
            <person name="Grigoriev I.V."/>
            <person name="Hibbett D."/>
            <person name="Nagy L.G."/>
            <person name="Martin F.M."/>
        </authorList>
    </citation>
    <scope>NUCLEOTIDE SEQUENCE</scope>
    <source>
        <strain evidence="2">UH-Tt-Lm1</strain>
    </source>
</reference>
<accession>A0A9P6L849</accession>
<organism evidence="2 3">
    <name type="scientific">Thelephora terrestris</name>
    <dbReference type="NCBI Taxonomy" id="56493"/>
    <lineage>
        <taxon>Eukaryota</taxon>
        <taxon>Fungi</taxon>
        <taxon>Dikarya</taxon>
        <taxon>Basidiomycota</taxon>
        <taxon>Agaricomycotina</taxon>
        <taxon>Agaricomycetes</taxon>
        <taxon>Thelephorales</taxon>
        <taxon>Thelephoraceae</taxon>
        <taxon>Thelephora</taxon>
    </lineage>
</organism>
<dbReference type="OrthoDB" id="10388089at2759"/>